<keyword evidence="5" id="KW-1185">Reference proteome</keyword>
<dbReference type="CDD" id="cd04690">
    <property type="entry name" value="NUDIX_Hydrolase"/>
    <property type="match status" value="1"/>
</dbReference>
<dbReference type="PANTHER" id="PTHR43046">
    <property type="entry name" value="GDP-MANNOSE MANNOSYL HYDROLASE"/>
    <property type="match status" value="1"/>
</dbReference>
<dbReference type="RefSeq" id="WP_325776159.1">
    <property type="nucleotide sequence ID" value="NZ_VTDN01000014.1"/>
</dbReference>
<feature type="domain" description="Nudix hydrolase" evidence="3">
    <location>
        <begin position="6"/>
        <end position="131"/>
    </location>
</feature>
<dbReference type="Gene3D" id="3.90.79.10">
    <property type="entry name" value="Nucleoside Triphosphate Pyrophosphohydrolase"/>
    <property type="match status" value="1"/>
</dbReference>
<dbReference type="SUPFAM" id="SSF55811">
    <property type="entry name" value="Nudix"/>
    <property type="match status" value="1"/>
</dbReference>
<reference evidence="4 5" key="1">
    <citation type="submission" date="2019-08" db="EMBL/GenBank/DDBJ databases">
        <title>Five species of Acinetobacter isolated from floral nectar and animal pollinators.</title>
        <authorList>
            <person name="Hendry T.A."/>
        </authorList>
    </citation>
    <scope>NUCLEOTIDE SEQUENCE [LARGE SCALE GENOMIC DNA]</scope>
    <source>
        <strain evidence="4 5">MD18.27</strain>
    </source>
</reference>
<dbReference type="PANTHER" id="PTHR43046:SF2">
    <property type="entry name" value="8-OXO-DGTP DIPHOSPHATASE-RELATED"/>
    <property type="match status" value="1"/>
</dbReference>
<dbReference type="EMBL" id="VTDN01000014">
    <property type="protein sequence ID" value="MEB5477775.1"/>
    <property type="molecule type" value="Genomic_DNA"/>
</dbReference>
<keyword evidence="2" id="KW-0378">Hydrolase</keyword>
<dbReference type="Pfam" id="PF00293">
    <property type="entry name" value="NUDIX"/>
    <property type="match status" value="1"/>
</dbReference>
<dbReference type="InterPro" id="IPR000086">
    <property type="entry name" value="NUDIX_hydrolase_dom"/>
</dbReference>
<proteinExistence type="predicted"/>
<dbReference type="PROSITE" id="PS51462">
    <property type="entry name" value="NUDIX"/>
    <property type="match status" value="1"/>
</dbReference>
<evidence type="ECO:0000313" key="5">
    <source>
        <dbReference type="Proteomes" id="UP001339883"/>
    </source>
</evidence>
<dbReference type="InterPro" id="IPR015797">
    <property type="entry name" value="NUDIX_hydrolase-like_dom_sf"/>
</dbReference>
<evidence type="ECO:0000256" key="1">
    <source>
        <dbReference type="ARBA" id="ARBA00001946"/>
    </source>
</evidence>
<dbReference type="Proteomes" id="UP001339883">
    <property type="component" value="Unassembled WGS sequence"/>
</dbReference>
<evidence type="ECO:0000313" key="4">
    <source>
        <dbReference type="EMBL" id="MEB5477775.1"/>
    </source>
</evidence>
<sequence length="135" mass="15184">MDQSNNLITVAAAIILNEKGELLLVRKRGTLFYMQVGGKLENGEAPNQALIREIKEEIGLEATIIKSYGDFYTQAANEKGFDLKAYLYHVKIDGQPKLCSEIEEIIWINPSATQYINIAPLTLDIVFPLVRRELS</sequence>
<evidence type="ECO:0000256" key="2">
    <source>
        <dbReference type="ARBA" id="ARBA00022801"/>
    </source>
</evidence>
<evidence type="ECO:0000259" key="3">
    <source>
        <dbReference type="PROSITE" id="PS51462"/>
    </source>
</evidence>
<dbReference type="InterPro" id="IPR020084">
    <property type="entry name" value="NUDIX_hydrolase_CS"/>
</dbReference>
<accession>A0ABU6DVM8</accession>
<comment type="caution">
    <text evidence="4">The sequence shown here is derived from an EMBL/GenBank/DDBJ whole genome shotgun (WGS) entry which is preliminary data.</text>
</comment>
<name>A0ABU6DVM8_9GAMM</name>
<dbReference type="PROSITE" id="PS00893">
    <property type="entry name" value="NUDIX_BOX"/>
    <property type="match status" value="1"/>
</dbReference>
<gene>
    <name evidence="4" type="ORF">I2F25_12105</name>
</gene>
<organism evidence="4 5">
    <name type="scientific">Acinetobacter pollinis</name>
    <dbReference type="NCBI Taxonomy" id="2605270"/>
    <lineage>
        <taxon>Bacteria</taxon>
        <taxon>Pseudomonadati</taxon>
        <taxon>Pseudomonadota</taxon>
        <taxon>Gammaproteobacteria</taxon>
        <taxon>Moraxellales</taxon>
        <taxon>Moraxellaceae</taxon>
        <taxon>Acinetobacter</taxon>
    </lineage>
</organism>
<protein>
    <submittedName>
        <fullName evidence="4">NUDIX domain-containing protein</fullName>
    </submittedName>
</protein>
<comment type="cofactor">
    <cofactor evidence="1">
        <name>Mg(2+)</name>
        <dbReference type="ChEBI" id="CHEBI:18420"/>
    </cofactor>
</comment>